<evidence type="ECO:0000256" key="1">
    <source>
        <dbReference type="ARBA" id="ARBA00022679"/>
    </source>
</evidence>
<sequence length="142" mass="16897">MIKRFEDSHVKEVMSIWLNTNITAHSFIPKKYWVDNYNIVKDEYLPVATSFIYEENNTIKGFISIIDNSFIGALFVSEEYQGQGIGNKLIDYSKELYSHLELGVYVENYRAINFYKKCNFKIKTEQPNEDSGFMEYIMEWRR</sequence>
<dbReference type="PROSITE" id="PS51186">
    <property type="entry name" value="GNAT"/>
    <property type="match status" value="1"/>
</dbReference>
<protein>
    <submittedName>
        <fullName evidence="4">Putative N-acetyltransferase YjaB</fullName>
        <ecNumber evidence="4">2.3.1.-</ecNumber>
    </submittedName>
</protein>
<dbReference type="InterPro" id="IPR000182">
    <property type="entry name" value="GNAT_dom"/>
</dbReference>
<comment type="caution">
    <text evidence="4">The sequence shown here is derived from an EMBL/GenBank/DDBJ whole genome shotgun (WGS) entry which is preliminary data.</text>
</comment>
<evidence type="ECO:0000313" key="4">
    <source>
        <dbReference type="EMBL" id="TEB06037.1"/>
    </source>
</evidence>
<keyword evidence="1 4" id="KW-0808">Transferase</keyword>
<dbReference type="Pfam" id="PF00583">
    <property type="entry name" value="Acetyltransf_1"/>
    <property type="match status" value="1"/>
</dbReference>
<gene>
    <name evidence="4" type="primary">yjaB</name>
    <name evidence="4" type="ORF">Psch_03079</name>
</gene>
<feature type="domain" description="N-acetyltransferase" evidence="3">
    <location>
        <begin position="1"/>
        <end position="142"/>
    </location>
</feature>
<dbReference type="CDD" id="cd04301">
    <property type="entry name" value="NAT_SF"/>
    <property type="match status" value="1"/>
</dbReference>
<dbReference type="EMBL" id="QFGA01000002">
    <property type="protein sequence ID" value="TEB06037.1"/>
    <property type="molecule type" value="Genomic_DNA"/>
</dbReference>
<evidence type="ECO:0000313" key="5">
    <source>
        <dbReference type="Proteomes" id="UP000298324"/>
    </source>
</evidence>
<dbReference type="Gene3D" id="3.40.630.30">
    <property type="match status" value="1"/>
</dbReference>
<dbReference type="SUPFAM" id="SSF55729">
    <property type="entry name" value="Acyl-CoA N-acyltransferases (Nat)"/>
    <property type="match status" value="1"/>
</dbReference>
<dbReference type="GO" id="GO:0016747">
    <property type="term" value="F:acyltransferase activity, transferring groups other than amino-acyl groups"/>
    <property type="evidence" value="ECO:0007669"/>
    <property type="project" value="InterPro"/>
</dbReference>
<dbReference type="PANTHER" id="PTHR43800:SF1">
    <property type="entry name" value="PEPTIDYL-LYSINE N-ACETYLTRANSFERASE YJAB"/>
    <property type="match status" value="1"/>
</dbReference>
<dbReference type="EC" id="2.3.1.-" evidence="4"/>
<evidence type="ECO:0000259" key="3">
    <source>
        <dbReference type="PROSITE" id="PS51186"/>
    </source>
</evidence>
<dbReference type="NCBIfam" id="NF007853">
    <property type="entry name" value="PRK10562.1"/>
    <property type="match status" value="1"/>
</dbReference>
<evidence type="ECO:0000256" key="2">
    <source>
        <dbReference type="ARBA" id="ARBA00023315"/>
    </source>
</evidence>
<reference evidence="4 5" key="1">
    <citation type="journal article" date="2018" name="Environ. Microbiol.">
        <title>Novel energy conservation strategies and behaviour of Pelotomaculum schinkii driving syntrophic propionate catabolism.</title>
        <authorList>
            <person name="Hidalgo-Ahumada C.A.P."/>
            <person name="Nobu M.K."/>
            <person name="Narihiro T."/>
            <person name="Tamaki H."/>
            <person name="Liu W.T."/>
            <person name="Kamagata Y."/>
            <person name="Stams A.J.M."/>
            <person name="Imachi H."/>
            <person name="Sousa D.Z."/>
        </authorList>
    </citation>
    <scope>NUCLEOTIDE SEQUENCE [LARGE SCALE GENOMIC DNA]</scope>
    <source>
        <strain evidence="4 5">HH</strain>
    </source>
</reference>
<name>A0A4Y7RCJ0_9FIRM</name>
<dbReference type="RefSeq" id="WP_134218178.1">
    <property type="nucleotide sequence ID" value="NZ_QFGA01000002.1"/>
</dbReference>
<dbReference type="Proteomes" id="UP000298324">
    <property type="component" value="Unassembled WGS sequence"/>
</dbReference>
<dbReference type="AlphaFoldDB" id="A0A4Y7RCJ0"/>
<organism evidence="4 5">
    <name type="scientific">Pelotomaculum schinkii</name>
    <dbReference type="NCBI Taxonomy" id="78350"/>
    <lineage>
        <taxon>Bacteria</taxon>
        <taxon>Bacillati</taxon>
        <taxon>Bacillota</taxon>
        <taxon>Clostridia</taxon>
        <taxon>Eubacteriales</taxon>
        <taxon>Desulfotomaculaceae</taxon>
        <taxon>Pelotomaculum</taxon>
    </lineage>
</organism>
<keyword evidence="2 4" id="KW-0012">Acyltransferase</keyword>
<proteinExistence type="predicted"/>
<accession>A0A4Y7RCJ0</accession>
<dbReference type="PANTHER" id="PTHR43800">
    <property type="entry name" value="PEPTIDYL-LYSINE N-ACETYLTRANSFERASE YJAB"/>
    <property type="match status" value="1"/>
</dbReference>
<keyword evidence="5" id="KW-1185">Reference proteome</keyword>
<dbReference type="InterPro" id="IPR016181">
    <property type="entry name" value="Acyl_CoA_acyltransferase"/>
</dbReference>